<dbReference type="AlphaFoldDB" id="A0A2C8B777"/>
<organism evidence="1 2">
    <name type="scientific">Propionibacterium freudenreichii</name>
    <dbReference type="NCBI Taxonomy" id="1744"/>
    <lineage>
        <taxon>Bacteria</taxon>
        <taxon>Bacillati</taxon>
        <taxon>Actinomycetota</taxon>
        <taxon>Actinomycetes</taxon>
        <taxon>Propionibacteriales</taxon>
        <taxon>Propionibacteriaceae</taxon>
        <taxon>Propionibacterium</taxon>
    </lineage>
</organism>
<dbReference type="EMBL" id="LT618793">
    <property type="protein sequence ID" value="SCQ78513.1"/>
    <property type="molecule type" value="Genomic_DNA"/>
</dbReference>
<evidence type="ECO:0000313" key="2">
    <source>
        <dbReference type="Proteomes" id="UP000250080"/>
    </source>
</evidence>
<protein>
    <recommendedName>
        <fullName evidence="3">Schlafen AlbA-2 domain-containing protein</fullName>
    </recommendedName>
</protein>
<sequence>MSPNSTPEAALDLTRAPRGELAAARLIATAAASGDLAERHYLELKGPPDLSSKVNKAKIAKFILGAANRMPERAAEAFEGYGVMIIGIAKNAIEGVPPIEMLSLSQVIQPFLGATGPHWDIVRVPIENSPNQVIVVLVDPPQTGQPPFICRANGEGLQNGRIYYRGDGETREPTADELDLLMARGSAQPTAPVELGVSVVGTVVPLAVDEERTLNEYIAKTRKRLLDALPAPKPSTPASRQPGQLGAAGVTSGLSSLHSLGTGLSEAMSRIISEQASGALGTAGILGAEVPEQRSEEDYKDEIEAWASQFREAWPDALEAFAVRLMPANEVGVVNKTLTFLHDVEIKLHIAGAVEALEREWYEDSLSLNDVGLPYPPRKWGPTKRNFGLDTGYSASLAASIAAQSVQASRSYVPPDASWRTTGSVDVDVNVGNLRPEGAFQTEDDDSILIVRGEAPENIRATWAATAQGYNEVFKGDFTVPVAEPTCLTELIRECLGLR</sequence>
<dbReference type="RefSeq" id="WP_013161014.1">
    <property type="nucleotide sequence ID" value="NZ_CCYS01000012.1"/>
</dbReference>
<accession>A0A2C8B777</accession>
<dbReference type="OMA" id="ENIRATW"/>
<reference evidence="1 2" key="1">
    <citation type="submission" date="2016-09" db="EMBL/GenBank/DDBJ databases">
        <authorList>
            <person name="Laine KS P."/>
        </authorList>
    </citation>
    <scope>NUCLEOTIDE SEQUENCE [LARGE SCALE GENOMIC DNA]</scope>
    <source>
        <strain evidence="1">PFRJS-23</strain>
    </source>
</reference>
<proteinExistence type="predicted"/>
<gene>
    <name evidence="1" type="ORF">PFR_JS23_1122</name>
</gene>
<evidence type="ECO:0000313" key="1">
    <source>
        <dbReference type="EMBL" id="SCQ78513.1"/>
    </source>
</evidence>
<name>A0A2C8B777_9ACTN</name>
<evidence type="ECO:0008006" key="3">
    <source>
        <dbReference type="Google" id="ProtNLM"/>
    </source>
</evidence>
<dbReference type="Proteomes" id="UP000250080">
    <property type="component" value="Chromosome I"/>
</dbReference>